<dbReference type="RefSeq" id="WP_380024395.1">
    <property type="nucleotide sequence ID" value="NZ_JBHSHC010000022.1"/>
</dbReference>
<name>A0ABV9PY04_9BACL</name>
<dbReference type="EMBL" id="JBHSHC010000022">
    <property type="protein sequence ID" value="MFC4766503.1"/>
    <property type="molecule type" value="Genomic_DNA"/>
</dbReference>
<keyword evidence="2" id="KW-1185">Reference proteome</keyword>
<gene>
    <name evidence="1" type="ORF">ACFO8Q_03780</name>
</gene>
<reference evidence="2" key="1">
    <citation type="journal article" date="2019" name="Int. J. Syst. Evol. Microbiol.">
        <title>The Global Catalogue of Microorganisms (GCM) 10K type strain sequencing project: providing services to taxonomists for standard genome sequencing and annotation.</title>
        <authorList>
            <consortium name="The Broad Institute Genomics Platform"/>
            <consortium name="The Broad Institute Genome Sequencing Center for Infectious Disease"/>
            <person name="Wu L."/>
            <person name="Ma J."/>
        </authorList>
    </citation>
    <scope>NUCLEOTIDE SEQUENCE [LARGE SCALE GENOMIC DNA]</scope>
    <source>
        <strain evidence="2">WYCCWR 12678</strain>
    </source>
</reference>
<evidence type="ECO:0000313" key="1">
    <source>
        <dbReference type="EMBL" id="MFC4766503.1"/>
    </source>
</evidence>
<proteinExistence type="predicted"/>
<organism evidence="1 2">
    <name type="scientific">Effusibacillus consociatus</name>
    <dbReference type="NCBI Taxonomy" id="1117041"/>
    <lineage>
        <taxon>Bacteria</taxon>
        <taxon>Bacillati</taxon>
        <taxon>Bacillota</taxon>
        <taxon>Bacilli</taxon>
        <taxon>Bacillales</taxon>
        <taxon>Alicyclobacillaceae</taxon>
        <taxon>Effusibacillus</taxon>
    </lineage>
</organism>
<accession>A0ABV9PY04</accession>
<dbReference type="Proteomes" id="UP001596002">
    <property type="component" value="Unassembled WGS sequence"/>
</dbReference>
<sequence>MSFANFDEIYAICCESEKGELLEEEKLLSHEGIFPEKVLKNGEDPLLTEADEKLLVV</sequence>
<protein>
    <submittedName>
        <fullName evidence="1">Uncharacterized protein</fullName>
    </submittedName>
</protein>
<comment type="caution">
    <text evidence="1">The sequence shown here is derived from an EMBL/GenBank/DDBJ whole genome shotgun (WGS) entry which is preliminary data.</text>
</comment>
<evidence type="ECO:0000313" key="2">
    <source>
        <dbReference type="Proteomes" id="UP001596002"/>
    </source>
</evidence>